<name>A0A3D8J6Q9_9HELI</name>
<accession>A0A3D8J6Q9</accession>
<reference evidence="2 3" key="1">
    <citation type="submission" date="2018-04" db="EMBL/GenBank/DDBJ databases">
        <title>Novel Campyloabacter and Helicobacter Species and Strains.</title>
        <authorList>
            <person name="Mannion A.J."/>
            <person name="Shen Z."/>
            <person name="Fox J.G."/>
        </authorList>
    </citation>
    <scope>NUCLEOTIDE SEQUENCE [LARGE SCALE GENOMIC DNA]</scope>
    <source>
        <strain evidence="2 3">MIT 97-5075</strain>
    </source>
</reference>
<dbReference type="Proteomes" id="UP000256424">
    <property type="component" value="Unassembled WGS sequence"/>
</dbReference>
<dbReference type="InterPro" id="IPR004843">
    <property type="entry name" value="Calcineurin-like_PHP"/>
</dbReference>
<dbReference type="PANTHER" id="PTHR42850">
    <property type="entry name" value="METALLOPHOSPHOESTERASE"/>
    <property type="match status" value="1"/>
</dbReference>
<dbReference type="OrthoDB" id="9807890at2"/>
<dbReference type="InterPro" id="IPR050126">
    <property type="entry name" value="Ap4A_hydrolase"/>
</dbReference>
<dbReference type="Pfam" id="PF00149">
    <property type="entry name" value="Metallophos"/>
    <property type="match status" value="1"/>
</dbReference>
<dbReference type="GO" id="GO:0016791">
    <property type="term" value="F:phosphatase activity"/>
    <property type="evidence" value="ECO:0007669"/>
    <property type="project" value="TreeGrafter"/>
</dbReference>
<sequence>MRYLLLTRGMPLCGKTTWIQQNNLQEYTLDTKTLAYLFQSPKLDVHGNHYFYHHKLYFTMLYEALKSRMANGDFIIIEDSHIAHSYFSNYQELAKIYAYTIVIVDFSDVPLEEILKRAQQITQSQTLQHRHYTHEEIMALYQELQQTQIPIPSQVIKPQEIDSFLRITPYNLNGYKKIYHIGDIHGCFRILQKHLATIQDDCFYIFLGDYIDRGLQNYEVLKFLTSIMHNKNVCLLEGNHEKWLWHWANHKEIHSREFRLNTQKELEQKGFSKREAKLFYNKLVPYFYYRFHDKYVLCTHGGLSNIPQRFRLLSASECIYGVGNYTENIIVANAFSNNTDSNHYQIFGHRNKEDLPLNLAPRNYLLEGRIEFGGFLRTLELNQQGFHDTSIRNTLFITNQEKQQREMIQKDFEYMQRNNLAQNLDYQSFVAYRKPSTKAKPCTFYPYVIDTNLWRIVARGIANDTYHSFTTLQNKNAQIDYPLTIYATTMGETHLISYYNEKFYFITMNDKPSITQKIPQGIQLDTSCAQEIITLLQNTLKTPSFSLQIQRHLRGWTLTNIFANSFESHELNYPTLDKVAKLLNIHSITPIITIQSQEMLQEILPIFYQQQTHTNHFLLETCIADLTNNDCQESTQIATLPDTFKQDSKVLESLQNFSCLIKQKSFLFCNIFAYDSKNNFYECRSFITQEYRVMEHIVKIWSLQNTISRLQWINTDLREIFYIWFIAQREIQHSLLQMPFNDIWNLFLLFLWKAK</sequence>
<gene>
    <name evidence="2" type="ORF">CQA66_02475</name>
</gene>
<dbReference type="InterPro" id="IPR029052">
    <property type="entry name" value="Metallo-depent_PP-like"/>
</dbReference>
<dbReference type="PANTHER" id="PTHR42850:SF4">
    <property type="entry name" value="ZINC-DEPENDENT ENDOPOLYPHOSPHATASE"/>
    <property type="match status" value="1"/>
</dbReference>
<dbReference type="Gene3D" id="3.60.21.10">
    <property type="match status" value="1"/>
</dbReference>
<dbReference type="SUPFAM" id="SSF56300">
    <property type="entry name" value="Metallo-dependent phosphatases"/>
    <property type="match status" value="1"/>
</dbReference>
<dbReference type="AlphaFoldDB" id="A0A3D8J6Q9"/>
<dbReference type="InterPro" id="IPR006186">
    <property type="entry name" value="Ser/Thr-sp_prot-phosphatase"/>
</dbReference>
<dbReference type="SUPFAM" id="SSF52540">
    <property type="entry name" value="P-loop containing nucleoside triphosphate hydrolases"/>
    <property type="match status" value="1"/>
</dbReference>
<dbReference type="RefSeq" id="WP_104762740.1">
    <property type="nucleotide sequence ID" value="NZ_FZPM01000006.1"/>
</dbReference>
<dbReference type="Gene3D" id="3.40.50.300">
    <property type="entry name" value="P-loop containing nucleotide triphosphate hydrolases"/>
    <property type="match status" value="1"/>
</dbReference>
<comment type="caution">
    <text evidence="2">The sequence shown here is derived from an EMBL/GenBank/DDBJ whole genome shotgun (WGS) entry which is preliminary data.</text>
</comment>
<dbReference type="PRINTS" id="PR00114">
    <property type="entry name" value="STPHPHTASE"/>
</dbReference>
<dbReference type="EMBL" id="NXLW01000003">
    <property type="protein sequence ID" value="RDU73112.1"/>
    <property type="molecule type" value="Genomic_DNA"/>
</dbReference>
<keyword evidence="3" id="KW-1185">Reference proteome</keyword>
<evidence type="ECO:0000259" key="1">
    <source>
        <dbReference type="Pfam" id="PF00149"/>
    </source>
</evidence>
<feature type="domain" description="Calcineurin-like phosphoesterase" evidence="1">
    <location>
        <begin position="177"/>
        <end position="312"/>
    </location>
</feature>
<evidence type="ECO:0000313" key="3">
    <source>
        <dbReference type="Proteomes" id="UP000256424"/>
    </source>
</evidence>
<protein>
    <submittedName>
        <fullName evidence="2">Serine/threonine protein phosphatase</fullName>
    </submittedName>
</protein>
<organism evidence="2 3">
    <name type="scientific">Helicobacter aurati</name>
    <dbReference type="NCBI Taxonomy" id="137778"/>
    <lineage>
        <taxon>Bacteria</taxon>
        <taxon>Pseudomonadati</taxon>
        <taxon>Campylobacterota</taxon>
        <taxon>Epsilonproteobacteria</taxon>
        <taxon>Campylobacterales</taxon>
        <taxon>Helicobacteraceae</taxon>
        <taxon>Helicobacter</taxon>
    </lineage>
</organism>
<dbReference type="InterPro" id="IPR027417">
    <property type="entry name" value="P-loop_NTPase"/>
</dbReference>
<evidence type="ECO:0000313" key="2">
    <source>
        <dbReference type="EMBL" id="RDU73112.1"/>
    </source>
</evidence>
<dbReference type="GO" id="GO:0005737">
    <property type="term" value="C:cytoplasm"/>
    <property type="evidence" value="ECO:0007669"/>
    <property type="project" value="TreeGrafter"/>
</dbReference>
<proteinExistence type="predicted"/>